<feature type="chain" id="PRO_5002255141" description="DUF4345 domain-containing protein" evidence="2">
    <location>
        <begin position="23"/>
        <end position="128"/>
    </location>
</feature>
<evidence type="ECO:0000313" key="4">
    <source>
        <dbReference type="Proteomes" id="UP000053342"/>
    </source>
</evidence>
<feature type="signal peptide" evidence="2">
    <location>
        <begin position="1"/>
        <end position="22"/>
    </location>
</feature>
<protein>
    <recommendedName>
        <fullName evidence="5">DUF4345 domain-containing protein</fullName>
    </recommendedName>
</protein>
<evidence type="ECO:0000313" key="3">
    <source>
        <dbReference type="EMBL" id="KIW48212.1"/>
    </source>
</evidence>
<dbReference type="VEuPathDB" id="FungiDB:PV06_00824"/>
<evidence type="ECO:0000256" key="2">
    <source>
        <dbReference type="SAM" id="SignalP"/>
    </source>
</evidence>
<keyword evidence="1" id="KW-1133">Transmembrane helix</keyword>
<keyword evidence="1" id="KW-0812">Transmembrane</keyword>
<dbReference type="EMBL" id="KN847332">
    <property type="protein sequence ID" value="KIW48212.1"/>
    <property type="molecule type" value="Genomic_DNA"/>
</dbReference>
<evidence type="ECO:0008006" key="5">
    <source>
        <dbReference type="Google" id="ProtNLM"/>
    </source>
</evidence>
<proteinExistence type="predicted"/>
<organism evidence="3 4">
    <name type="scientific">Exophiala oligosperma</name>
    <dbReference type="NCBI Taxonomy" id="215243"/>
    <lineage>
        <taxon>Eukaryota</taxon>
        <taxon>Fungi</taxon>
        <taxon>Dikarya</taxon>
        <taxon>Ascomycota</taxon>
        <taxon>Pezizomycotina</taxon>
        <taxon>Eurotiomycetes</taxon>
        <taxon>Chaetothyriomycetidae</taxon>
        <taxon>Chaetothyriales</taxon>
        <taxon>Herpotrichiellaceae</taxon>
        <taxon>Exophiala</taxon>
    </lineage>
</organism>
<keyword evidence="4" id="KW-1185">Reference proteome</keyword>
<dbReference type="Proteomes" id="UP000053342">
    <property type="component" value="Unassembled WGS sequence"/>
</dbReference>
<sequence length="128" mass="13394">MSLSKLLKGFSIFALVVGTGDALGGTSVLEKASGDAFTSTNSSLIALTDSQLRFLGTYWAGYGAMLWWASNDLTTRRVPLAILGATLFASGIGRSISAMIHGFPSGVIIAATGVELLMPPAIWLLGQW</sequence>
<dbReference type="RefSeq" id="XP_016268428.1">
    <property type="nucleotide sequence ID" value="XM_016401375.1"/>
</dbReference>
<dbReference type="Pfam" id="PF14248">
    <property type="entry name" value="DUF4345"/>
    <property type="match status" value="1"/>
</dbReference>
<name>A0A0D2CE93_9EURO</name>
<keyword evidence="2" id="KW-0732">Signal</keyword>
<keyword evidence="1" id="KW-0472">Membrane</keyword>
<feature type="transmembrane region" description="Helical" evidence="1">
    <location>
        <begin position="106"/>
        <end position="126"/>
    </location>
</feature>
<dbReference type="HOGENOM" id="CLU_145600_0_0_1"/>
<feature type="transmembrane region" description="Helical" evidence="1">
    <location>
        <begin position="80"/>
        <end position="100"/>
    </location>
</feature>
<feature type="transmembrane region" description="Helical" evidence="1">
    <location>
        <begin position="51"/>
        <end position="68"/>
    </location>
</feature>
<accession>A0A0D2CE93</accession>
<dbReference type="InterPro" id="IPR025597">
    <property type="entry name" value="DUF4345"/>
</dbReference>
<dbReference type="GeneID" id="27352898"/>
<evidence type="ECO:0000256" key="1">
    <source>
        <dbReference type="SAM" id="Phobius"/>
    </source>
</evidence>
<dbReference type="AlphaFoldDB" id="A0A0D2CE93"/>
<reference evidence="3 4" key="1">
    <citation type="submission" date="2015-01" db="EMBL/GenBank/DDBJ databases">
        <title>The Genome Sequence of Exophiala oligosperma CBS72588.</title>
        <authorList>
            <consortium name="The Broad Institute Genomics Platform"/>
            <person name="Cuomo C."/>
            <person name="de Hoog S."/>
            <person name="Gorbushina A."/>
            <person name="Stielow B."/>
            <person name="Teixiera M."/>
            <person name="Abouelleil A."/>
            <person name="Chapman S.B."/>
            <person name="Priest M."/>
            <person name="Young S.K."/>
            <person name="Wortman J."/>
            <person name="Nusbaum C."/>
            <person name="Birren B."/>
        </authorList>
    </citation>
    <scope>NUCLEOTIDE SEQUENCE [LARGE SCALE GENOMIC DNA]</scope>
    <source>
        <strain evidence="3 4">CBS 72588</strain>
    </source>
</reference>
<gene>
    <name evidence="3" type="ORF">PV06_00824</name>
</gene>
<dbReference type="OrthoDB" id="5141409at2759"/>